<sequence length="95" mass="9452">MARIKSIAAVIAVLMLPVLAALTGLMLAPDAPPPSVDPVVRIGESNTPYPTPTTSPTPSPSSTPSAPTTSASTPPALPPPPPVDDDDDGDDDGDG</sequence>
<reference evidence="3 4" key="1">
    <citation type="submission" date="2017-04" db="EMBL/GenBank/DDBJ databases">
        <authorList>
            <person name="Afonso C.L."/>
            <person name="Miller P.J."/>
            <person name="Scott M.A."/>
            <person name="Spackman E."/>
            <person name="Goraichik I."/>
            <person name="Dimitrov K.M."/>
            <person name="Suarez D.L."/>
            <person name="Swayne D.E."/>
        </authorList>
    </citation>
    <scope>NUCLEOTIDE SEQUENCE [LARGE SCALE GENOMIC DNA]</scope>
    <source>
        <strain evidence="3 4">DSM 43828</strain>
    </source>
</reference>
<dbReference type="RefSeq" id="WP_084429885.1">
    <property type="nucleotide sequence ID" value="NZ_FWXV01000005.1"/>
</dbReference>
<accession>A0A1W2F6R7</accession>
<name>A0A1W2F6R7_KIBAR</name>
<feature type="compositionally biased region" description="Pro residues" evidence="1">
    <location>
        <begin position="49"/>
        <end position="61"/>
    </location>
</feature>
<feature type="signal peptide" evidence="2">
    <location>
        <begin position="1"/>
        <end position="20"/>
    </location>
</feature>
<evidence type="ECO:0000256" key="2">
    <source>
        <dbReference type="SAM" id="SignalP"/>
    </source>
</evidence>
<evidence type="ECO:0000313" key="3">
    <source>
        <dbReference type="EMBL" id="SMD17512.1"/>
    </source>
</evidence>
<dbReference type="EMBL" id="FWXV01000005">
    <property type="protein sequence ID" value="SMD17512.1"/>
    <property type="molecule type" value="Genomic_DNA"/>
</dbReference>
<evidence type="ECO:0000256" key="1">
    <source>
        <dbReference type="SAM" id="MobiDB-lite"/>
    </source>
</evidence>
<keyword evidence="4" id="KW-1185">Reference proteome</keyword>
<gene>
    <name evidence="3" type="ORF">SAMN05661093_05560</name>
</gene>
<feature type="region of interest" description="Disordered" evidence="1">
    <location>
        <begin position="28"/>
        <end position="95"/>
    </location>
</feature>
<organism evidence="3 4">
    <name type="scientific">Kibdelosporangium aridum</name>
    <dbReference type="NCBI Taxonomy" id="2030"/>
    <lineage>
        <taxon>Bacteria</taxon>
        <taxon>Bacillati</taxon>
        <taxon>Actinomycetota</taxon>
        <taxon>Actinomycetes</taxon>
        <taxon>Pseudonocardiales</taxon>
        <taxon>Pseudonocardiaceae</taxon>
        <taxon>Kibdelosporangium</taxon>
    </lineage>
</organism>
<keyword evidence="2" id="KW-0732">Signal</keyword>
<dbReference type="AlphaFoldDB" id="A0A1W2F6R7"/>
<feature type="compositionally biased region" description="Acidic residues" evidence="1">
    <location>
        <begin position="83"/>
        <end position="95"/>
    </location>
</feature>
<evidence type="ECO:0008006" key="5">
    <source>
        <dbReference type="Google" id="ProtNLM"/>
    </source>
</evidence>
<protein>
    <recommendedName>
        <fullName evidence="5">Small secreted hydrophilic protein</fullName>
    </recommendedName>
</protein>
<dbReference type="Proteomes" id="UP000192674">
    <property type="component" value="Unassembled WGS sequence"/>
</dbReference>
<proteinExistence type="predicted"/>
<evidence type="ECO:0000313" key="4">
    <source>
        <dbReference type="Proteomes" id="UP000192674"/>
    </source>
</evidence>
<feature type="chain" id="PRO_5010728930" description="Small secreted hydrophilic protein" evidence="2">
    <location>
        <begin position="21"/>
        <end position="95"/>
    </location>
</feature>
<feature type="compositionally biased region" description="Low complexity" evidence="1">
    <location>
        <begin position="62"/>
        <end position="74"/>
    </location>
</feature>